<organism evidence="7 8">
    <name type="scientific">Actinidia rufa</name>
    <dbReference type="NCBI Taxonomy" id="165716"/>
    <lineage>
        <taxon>Eukaryota</taxon>
        <taxon>Viridiplantae</taxon>
        <taxon>Streptophyta</taxon>
        <taxon>Embryophyta</taxon>
        <taxon>Tracheophyta</taxon>
        <taxon>Spermatophyta</taxon>
        <taxon>Magnoliopsida</taxon>
        <taxon>eudicotyledons</taxon>
        <taxon>Gunneridae</taxon>
        <taxon>Pentapetalae</taxon>
        <taxon>asterids</taxon>
        <taxon>Ericales</taxon>
        <taxon>Actinidiaceae</taxon>
        <taxon>Actinidia</taxon>
    </lineage>
</organism>
<dbReference type="InterPro" id="IPR040911">
    <property type="entry name" value="Exostosin_GT47"/>
</dbReference>
<dbReference type="Proteomes" id="UP000585474">
    <property type="component" value="Unassembled WGS sequence"/>
</dbReference>
<dbReference type="PANTHER" id="PTHR11062">
    <property type="entry name" value="EXOSTOSIN HEPARAN SULFATE GLYCOSYLTRANSFERASE -RELATED"/>
    <property type="match status" value="1"/>
</dbReference>
<evidence type="ECO:0000259" key="6">
    <source>
        <dbReference type="Pfam" id="PF03016"/>
    </source>
</evidence>
<evidence type="ECO:0000256" key="1">
    <source>
        <dbReference type="ARBA" id="ARBA00004323"/>
    </source>
</evidence>
<keyword evidence="4" id="KW-0812">Transmembrane</keyword>
<comment type="caution">
    <text evidence="7">The sequence shown here is derived from an EMBL/GenBank/DDBJ whole genome shotgun (WGS) entry which is preliminary data.</text>
</comment>
<name>A0A7J0FTY0_9ERIC</name>
<feature type="domain" description="Exostosin GT47" evidence="6">
    <location>
        <begin position="186"/>
        <end position="396"/>
    </location>
</feature>
<sequence length="439" mass="50357">MAVSISKKKSKFPKRLEPQELGFFDSLLAKLLFRVPTTALLLLIVIFLWSSSTTIFSGNIVHVCVSSRKLNNLYCLSAGTQPNFEIPIPTLKNTSIDDHLSTADTKQVVDDPNVKKGSFGNLEEPIPPLKNASTDVHLSNADIKQVVEKGILGHLKDGEEGYNVKAIKELLQIHRSWGSNSIQATCNGRGIYVYDLPPKFNKDLMGQCGNMIPWLDFCKYFTNEALGEPIPELGKGWYHTHQYSLEPIFHYRVLKHPCRVYNENEAKLFYVPYYGGLDILRWHFRNVSNEVKDGLALELVNWLESQSPWAQNSGKDHVLILGKISWDFRRYKNTSWGTRFLQLEQCMQNPIKLLIERQPWEINEIGIPHPTYFHPHTDDDIVAWQLKIIRSHRKSLGLMLAEGDDEERRFVGLTNRTLTLPEARRMSSFPERTFLLLVP</sequence>
<proteinExistence type="inferred from homology"/>
<gene>
    <name evidence="7" type="ORF">Acr_14g0010230</name>
</gene>
<dbReference type="Pfam" id="PF03016">
    <property type="entry name" value="Exostosin_GT47"/>
    <property type="match status" value="1"/>
</dbReference>
<evidence type="ECO:0000256" key="4">
    <source>
        <dbReference type="ARBA" id="ARBA00022968"/>
    </source>
</evidence>
<dbReference type="OrthoDB" id="1924787at2759"/>
<evidence type="ECO:0000313" key="8">
    <source>
        <dbReference type="Proteomes" id="UP000585474"/>
    </source>
</evidence>
<comment type="subcellular location">
    <subcellularLocation>
        <location evidence="1">Golgi apparatus membrane</location>
        <topology evidence="1">Single-pass type II membrane protein</topology>
    </subcellularLocation>
</comment>
<keyword evidence="3" id="KW-0808">Transferase</keyword>
<evidence type="ECO:0000256" key="5">
    <source>
        <dbReference type="ARBA" id="ARBA00023034"/>
    </source>
</evidence>
<dbReference type="AlphaFoldDB" id="A0A7J0FTY0"/>
<dbReference type="EMBL" id="BJWL01000014">
    <property type="protein sequence ID" value="GFZ01388.1"/>
    <property type="molecule type" value="Genomic_DNA"/>
</dbReference>
<evidence type="ECO:0000256" key="3">
    <source>
        <dbReference type="ARBA" id="ARBA00022676"/>
    </source>
</evidence>
<keyword evidence="3" id="KW-0328">Glycosyltransferase</keyword>
<evidence type="ECO:0000313" key="7">
    <source>
        <dbReference type="EMBL" id="GFZ01388.1"/>
    </source>
</evidence>
<accession>A0A7J0FTY0</accession>
<reference evidence="7 8" key="1">
    <citation type="submission" date="2019-07" db="EMBL/GenBank/DDBJ databases">
        <title>De Novo Assembly of kiwifruit Actinidia rufa.</title>
        <authorList>
            <person name="Sugita-Konishi S."/>
            <person name="Sato K."/>
            <person name="Mori E."/>
            <person name="Abe Y."/>
            <person name="Kisaki G."/>
            <person name="Hamano K."/>
            <person name="Suezawa K."/>
            <person name="Otani M."/>
            <person name="Fukuda T."/>
            <person name="Manabe T."/>
            <person name="Gomi K."/>
            <person name="Tabuchi M."/>
            <person name="Akimitsu K."/>
            <person name="Kataoka I."/>
        </authorList>
    </citation>
    <scope>NUCLEOTIDE SEQUENCE [LARGE SCALE GENOMIC DNA]</scope>
    <source>
        <strain evidence="8">cv. Fuchu</strain>
    </source>
</reference>
<keyword evidence="5" id="KW-0333">Golgi apparatus</keyword>
<dbReference type="GO" id="GO:0000139">
    <property type="term" value="C:Golgi membrane"/>
    <property type="evidence" value="ECO:0007669"/>
    <property type="project" value="UniProtKB-SubCell"/>
</dbReference>
<comment type="similarity">
    <text evidence="2">Belongs to the glycosyltransferase 47 family.</text>
</comment>
<dbReference type="GO" id="GO:0016757">
    <property type="term" value="F:glycosyltransferase activity"/>
    <property type="evidence" value="ECO:0007669"/>
    <property type="project" value="UniProtKB-KW"/>
</dbReference>
<dbReference type="InterPro" id="IPR004263">
    <property type="entry name" value="Exostosin"/>
</dbReference>
<protein>
    <submittedName>
        <fullName evidence="7">Root hair specific 8</fullName>
    </submittedName>
</protein>
<keyword evidence="4" id="KW-0735">Signal-anchor</keyword>
<evidence type="ECO:0000256" key="2">
    <source>
        <dbReference type="ARBA" id="ARBA00010271"/>
    </source>
</evidence>
<dbReference type="PANTHER" id="PTHR11062:SF117">
    <property type="entry name" value="XYLOGLUCAN-SPECIFIC GALACTURONOSYLTRANSFERASE 1"/>
    <property type="match status" value="1"/>
</dbReference>
<keyword evidence="8" id="KW-1185">Reference proteome</keyword>